<feature type="transmembrane region" description="Helical" evidence="2">
    <location>
        <begin position="73"/>
        <end position="97"/>
    </location>
</feature>
<reference evidence="3 4" key="1">
    <citation type="submission" date="2015-08" db="EMBL/GenBank/DDBJ databases">
        <authorList>
            <person name="Babu N.S."/>
            <person name="Beckwith C.J."/>
            <person name="Beseler K.G."/>
            <person name="Brison A."/>
            <person name="Carone J.V."/>
            <person name="Caskin T.P."/>
            <person name="Diamond M."/>
            <person name="Durham M.E."/>
            <person name="Foxe J.M."/>
            <person name="Go M."/>
            <person name="Henderson B.A."/>
            <person name="Jones I.B."/>
            <person name="McGettigan J.A."/>
            <person name="Micheletti S.J."/>
            <person name="Nasrallah M.E."/>
            <person name="Ortiz D."/>
            <person name="Piller C.R."/>
            <person name="Privatt S.R."/>
            <person name="Schneider S.L."/>
            <person name="Sharp S."/>
            <person name="Smith T.C."/>
            <person name="Stanton J.D."/>
            <person name="Ullery H.E."/>
            <person name="Wilson R.J."/>
            <person name="Serrano M.G."/>
            <person name="Buck G."/>
            <person name="Lee V."/>
            <person name="Wang Y."/>
            <person name="Carvalho R."/>
            <person name="Voegtly L."/>
            <person name="Shi R."/>
            <person name="Duckworth R."/>
            <person name="Johnson A."/>
            <person name="Loviza R."/>
            <person name="Walstead R."/>
            <person name="Shah Z."/>
            <person name="Kiflezghi M."/>
            <person name="Wade K."/>
            <person name="Ball S.L."/>
            <person name="Bradley K.W."/>
            <person name="Asai D.J."/>
            <person name="Bowman C.A."/>
            <person name="Russell D.A."/>
            <person name="Pope W.H."/>
            <person name="Jacobs-Sera D."/>
            <person name="Hendrix R.W."/>
            <person name="Hatfull G.F."/>
        </authorList>
    </citation>
    <scope>NUCLEOTIDE SEQUENCE [LARGE SCALE GENOMIC DNA]</scope>
    <source>
        <strain evidence="3 4">DSM 27648</strain>
    </source>
</reference>
<dbReference type="InterPro" id="IPR029063">
    <property type="entry name" value="SAM-dependent_MTases_sf"/>
</dbReference>
<name>A0A0K1PKI2_9BACT</name>
<feature type="transmembrane region" description="Helical" evidence="2">
    <location>
        <begin position="198"/>
        <end position="216"/>
    </location>
</feature>
<evidence type="ECO:0000313" key="3">
    <source>
        <dbReference type="EMBL" id="AKU93901.1"/>
    </source>
</evidence>
<sequence length="512" mass="56811">MKLRLAMLVAAFSGFVALSYEIVWYRVLSFMTRGIASTFGLLLAAYLFGLAIGARASASLCKNEGADARHLRWLAAFVAVANVMAGLVAPSLAWSAHFTDFRFGLVVIALAAAFLGSVLPLVSHFGIAPDERAGTRLSYVYFANIVGSTAGSLVTGFVLMDHLSTVAITQVLVVAGFGLSAVIVAMSSPSRRISAISYGALGAFTAITLLVLPKFYDRLYERLLYKWDFDGTQRFAQVVENKSGVITVAQDGTVYGGGAYDGVVNTWLDANDKNGILRAYVVGALHPAPREVLMIGLASGSWAQVVANLPGVEHFTIVEINPGYAQVVSRHPDTASLLTNPKVDVVFDDGRRWFLRHPGRKFDVIVMNTTLHWRGHSTNILSTEFLDIARTHLQPRGVLYFNTTNSYDVQLTAAKAFPHLMRITNFVAVSDEPFNFDRQRWKWLLETMRIEGHPILDMTRPDHQHIYEDLLGFNDMEYRSSILERTSKQATVITDDNMIVEWREPLRWPERE</sequence>
<dbReference type="Gene3D" id="3.40.50.150">
    <property type="entry name" value="Vaccinia Virus protein VP39"/>
    <property type="match status" value="1"/>
</dbReference>
<evidence type="ECO:0000256" key="1">
    <source>
        <dbReference type="ARBA" id="ARBA00023115"/>
    </source>
</evidence>
<dbReference type="Proteomes" id="UP000064967">
    <property type="component" value="Chromosome"/>
</dbReference>
<proteinExistence type="predicted"/>
<dbReference type="GO" id="GO:0006596">
    <property type="term" value="P:polyamine biosynthetic process"/>
    <property type="evidence" value="ECO:0007669"/>
    <property type="project" value="UniProtKB-KW"/>
</dbReference>
<keyword evidence="1" id="KW-0620">Polyamine biosynthesis</keyword>
<dbReference type="OrthoDB" id="8171135at2"/>
<gene>
    <name evidence="3" type="ORF">AKJ09_00565</name>
</gene>
<keyword evidence="4" id="KW-1185">Reference proteome</keyword>
<feature type="transmembrane region" description="Helical" evidence="2">
    <location>
        <begin position="103"/>
        <end position="127"/>
    </location>
</feature>
<accession>A0A0K1PKI2</accession>
<dbReference type="CDD" id="cd02440">
    <property type="entry name" value="AdoMet_MTases"/>
    <property type="match status" value="1"/>
</dbReference>
<dbReference type="PANTHER" id="PTHR43317:SF1">
    <property type="entry name" value="THERMOSPERMINE SYNTHASE ACAULIS5"/>
    <property type="match status" value="1"/>
</dbReference>
<feature type="transmembrane region" description="Helical" evidence="2">
    <location>
        <begin position="35"/>
        <end position="52"/>
    </location>
</feature>
<dbReference type="PANTHER" id="PTHR43317">
    <property type="entry name" value="THERMOSPERMINE SYNTHASE ACAULIS5"/>
    <property type="match status" value="1"/>
</dbReference>
<dbReference type="SUPFAM" id="SSF53335">
    <property type="entry name" value="S-adenosyl-L-methionine-dependent methyltransferases"/>
    <property type="match status" value="1"/>
</dbReference>
<dbReference type="AlphaFoldDB" id="A0A0K1PKI2"/>
<evidence type="ECO:0008006" key="5">
    <source>
        <dbReference type="Google" id="ProtNLM"/>
    </source>
</evidence>
<feature type="transmembrane region" description="Helical" evidence="2">
    <location>
        <begin position="139"/>
        <end position="160"/>
    </location>
</feature>
<evidence type="ECO:0000313" key="4">
    <source>
        <dbReference type="Proteomes" id="UP000064967"/>
    </source>
</evidence>
<dbReference type="RefSeq" id="WP_146645578.1">
    <property type="nucleotide sequence ID" value="NZ_CP012333.1"/>
</dbReference>
<keyword evidence="2" id="KW-0472">Membrane</keyword>
<evidence type="ECO:0000256" key="2">
    <source>
        <dbReference type="SAM" id="Phobius"/>
    </source>
</evidence>
<dbReference type="EMBL" id="CP012333">
    <property type="protein sequence ID" value="AKU93901.1"/>
    <property type="molecule type" value="Genomic_DNA"/>
</dbReference>
<protein>
    <recommendedName>
        <fullName evidence="5">Spermidine synthase</fullName>
    </recommendedName>
</protein>
<dbReference type="PATRIC" id="fig|1391654.3.peg.571"/>
<feature type="transmembrane region" description="Helical" evidence="2">
    <location>
        <begin position="166"/>
        <end position="186"/>
    </location>
</feature>
<dbReference type="KEGG" id="llu:AKJ09_00565"/>
<keyword evidence="2" id="KW-0812">Transmembrane</keyword>
<dbReference type="STRING" id="1391654.AKJ09_00565"/>
<dbReference type="Pfam" id="PF01564">
    <property type="entry name" value="Spermine_synth"/>
    <property type="match status" value="1"/>
</dbReference>
<organism evidence="3 4">
    <name type="scientific">Labilithrix luteola</name>
    <dbReference type="NCBI Taxonomy" id="1391654"/>
    <lineage>
        <taxon>Bacteria</taxon>
        <taxon>Pseudomonadati</taxon>
        <taxon>Myxococcota</taxon>
        <taxon>Polyangia</taxon>
        <taxon>Polyangiales</taxon>
        <taxon>Labilitrichaceae</taxon>
        <taxon>Labilithrix</taxon>
    </lineage>
</organism>
<keyword evidence="2" id="KW-1133">Transmembrane helix</keyword>